<protein>
    <submittedName>
        <fullName evidence="1">Uncharacterized protein</fullName>
    </submittedName>
</protein>
<evidence type="ECO:0000313" key="2">
    <source>
        <dbReference type="Proteomes" id="UP001566132"/>
    </source>
</evidence>
<evidence type="ECO:0000313" key="1">
    <source>
        <dbReference type="EMBL" id="KAL1487692.1"/>
    </source>
</evidence>
<organism evidence="1 2">
    <name type="scientific">Hypothenemus hampei</name>
    <name type="common">Coffee berry borer</name>
    <dbReference type="NCBI Taxonomy" id="57062"/>
    <lineage>
        <taxon>Eukaryota</taxon>
        <taxon>Metazoa</taxon>
        <taxon>Ecdysozoa</taxon>
        <taxon>Arthropoda</taxon>
        <taxon>Hexapoda</taxon>
        <taxon>Insecta</taxon>
        <taxon>Pterygota</taxon>
        <taxon>Neoptera</taxon>
        <taxon>Endopterygota</taxon>
        <taxon>Coleoptera</taxon>
        <taxon>Polyphaga</taxon>
        <taxon>Cucujiformia</taxon>
        <taxon>Curculionidae</taxon>
        <taxon>Scolytinae</taxon>
        <taxon>Hypothenemus</taxon>
    </lineage>
</organism>
<name>A0ABD1DZ64_HYPHA</name>
<dbReference type="EMBL" id="JBDJPC010000021">
    <property type="protein sequence ID" value="KAL1487692.1"/>
    <property type="molecule type" value="Genomic_DNA"/>
</dbReference>
<dbReference type="Proteomes" id="UP001566132">
    <property type="component" value="Unassembled WGS sequence"/>
</dbReference>
<accession>A0ABD1DZ64</accession>
<proteinExistence type="predicted"/>
<reference evidence="1 2" key="1">
    <citation type="submission" date="2024-05" db="EMBL/GenBank/DDBJ databases">
        <title>Genetic variation in Jamaican populations of the coffee berry borer (Hypothenemus hampei).</title>
        <authorList>
            <person name="Errbii M."/>
            <person name="Myrie A."/>
        </authorList>
    </citation>
    <scope>NUCLEOTIDE SEQUENCE [LARGE SCALE GENOMIC DNA]</scope>
    <source>
        <strain evidence="1">JA-Hopewell-2020-01-JO</strain>
        <tissue evidence="1">Whole body</tissue>
    </source>
</reference>
<keyword evidence="2" id="KW-1185">Reference proteome</keyword>
<dbReference type="AlphaFoldDB" id="A0ABD1DZ64"/>
<sequence length="111" mass="12230">MPDLNSSAGIEFMKSVVTSQIPTDDELRDIVCRLQTHHHTSSCYKQNDSNICRFGFPRPVSDATKILDQQPARNSGPMALFQTPSTGSDAALLERNPSNTLCPCNGFYPVK</sequence>
<comment type="caution">
    <text evidence="1">The sequence shown here is derived from an EMBL/GenBank/DDBJ whole genome shotgun (WGS) entry which is preliminary data.</text>
</comment>
<gene>
    <name evidence="1" type="ORF">ABEB36_015669</name>
</gene>